<accession>N4WPY7</accession>
<dbReference type="Pfam" id="PF01430">
    <property type="entry name" value="HSP33"/>
    <property type="match status" value="1"/>
</dbReference>
<evidence type="ECO:0000313" key="1">
    <source>
        <dbReference type="EMBL" id="ENH98192.1"/>
    </source>
</evidence>
<dbReference type="PANTHER" id="PTHR30111:SF1">
    <property type="entry name" value="33 KDA CHAPERONIN"/>
    <property type="match status" value="1"/>
</dbReference>
<protein>
    <submittedName>
        <fullName evidence="1">Protein HslO</fullName>
    </submittedName>
</protein>
<dbReference type="EMBL" id="APML01000005">
    <property type="protein sequence ID" value="ENH98192.1"/>
    <property type="molecule type" value="Genomic_DNA"/>
</dbReference>
<name>N4WPY7_9BACI</name>
<gene>
    <name evidence="1" type="ORF">J416_01819</name>
</gene>
<comment type="caution">
    <text evidence="1">The sequence shown here is derived from an EMBL/GenBank/DDBJ whole genome shotgun (WGS) entry which is preliminary data.</text>
</comment>
<dbReference type="PANTHER" id="PTHR30111">
    <property type="entry name" value="33 KDA CHAPERONIN"/>
    <property type="match status" value="1"/>
</dbReference>
<dbReference type="GO" id="GO:0005737">
    <property type="term" value="C:cytoplasm"/>
    <property type="evidence" value="ECO:0007669"/>
    <property type="project" value="InterPro"/>
</dbReference>
<dbReference type="AlphaFoldDB" id="N4WPY7"/>
<evidence type="ECO:0000313" key="2">
    <source>
        <dbReference type="Proteomes" id="UP000012283"/>
    </source>
</evidence>
<dbReference type="InterPro" id="IPR016153">
    <property type="entry name" value="Heat_shock_Hsp33_N"/>
</dbReference>
<dbReference type="STRING" id="1308866.J416_01819"/>
<dbReference type="InterPro" id="IPR000397">
    <property type="entry name" value="Heat_shock_Hsp33"/>
</dbReference>
<dbReference type="GO" id="GO:0044183">
    <property type="term" value="F:protein folding chaperone"/>
    <property type="evidence" value="ECO:0007669"/>
    <property type="project" value="TreeGrafter"/>
</dbReference>
<reference evidence="1 2" key="1">
    <citation type="submission" date="2013-03" db="EMBL/GenBank/DDBJ databases">
        <title>Draft genome sequence of Gracibacillus halophilus YIM-C55.5, a moderately halophilic and thermophilic organism from the Xiaochaidamu salt lake.</title>
        <authorList>
            <person name="Sugumar T."/>
            <person name="Polireddy D.R."/>
            <person name="Antony A."/>
            <person name="Madhava Y.R."/>
            <person name="Sivakumar N."/>
        </authorList>
    </citation>
    <scope>NUCLEOTIDE SEQUENCE [LARGE SCALE GENOMIC DNA]</scope>
    <source>
        <strain evidence="1 2">YIM-C55.5</strain>
    </source>
</reference>
<dbReference type="OrthoDB" id="9776534at2"/>
<dbReference type="Gene3D" id="3.55.30.10">
    <property type="entry name" value="Hsp33 domain"/>
    <property type="match status" value="1"/>
</dbReference>
<dbReference type="GO" id="GO:0042026">
    <property type="term" value="P:protein refolding"/>
    <property type="evidence" value="ECO:0007669"/>
    <property type="project" value="TreeGrafter"/>
</dbReference>
<organism evidence="1 2">
    <name type="scientific">Gracilibacillus halophilus YIM-C55.5</name>
    <dbReference type="NCBI Taxonomy" id="1308866"/>
    <lineage>
        <taxon>Bacteria</taxon>
        <taxon>Bacillati</taxon>
        <taxon>Bacillota</taxon>
        <taxon>Bacilli</taxon>
        <taxon>Bacillales</taxon>
        <taxon>Bacillaceae</taxon>
        <taxon>Gracilibacillus</taxon>
    </lineage>
</organism>
<dbReference type="PATRIC" id="fig|1308866.3.peg.371"/>
<dbReference type="eggNOG" id="COG1281">
    <property type="taxonomic scope" value="Bacteria"/>
</dbReference>
<dbReference type="Proteomes" id="UP000012283">
    <property type="component" value="Unassembled WGS sequence"/>
</dbReference>
<keyword evidence="2" id="KW-1185">Reference proteome</keyword>
<dbReference type="RefSeq" id="WP_003463454.1">
    <property type="nucleotide sequence ID" value="NZ_APML01000005.1"/>
</dbReference>
<proteinExistence type="predicted"/>
<sequence length="264" mass="28632">MRRNRKGLMQSFIILSGSNSNIVDLKEVNNTSQNDYIIRGSALDGKVLVIGADNKSSLESIRKSNGTTLNASVALGRTLSIAAMMSSMQKNGVSTNIHIKCDGPIEGITVKANSKGKVQGYVENPNVNLILDNDGKFELSPIIGKGNIEVIMTQKNGEIVKKDSPIVSGEIGEDFSYYFSEVQGIPSAVAVGELIDTDESIMVSGGFIIQILEPLTDKNVKELENRLNQMEPLSTQISKGKTIHEILENIVGPVKVLERKEITN</sequence>
<dbReference type="SUPFAM" id="SSF64397">
    <property type="entry name" value="Hsp33 domain"/>
    <property type="match status" value="1"/>
</dbReference>
<dbReference type="GO" id="GO:0051082">
    <property type="term" value="F:unfolded protein binding"/>
    <property type="evidence" value="ECO:0007669"/>
    <property type="project" value="InterPro"/>
</dbReference>